<feature type="compositionally biased region" description="Low complexity" evidence="1">
    <location>
        <begin position="801"/>
        <end position="831"/>
    </location>
</feature>
<dbReference type="InterPro" id="IPR036859">
    <property type="entry name" value="CAP-Gly_dom_sf"/>
</dbReference>
<dbReference type="InParanoid" id="S8E709"/>
<protein>
    <recommendedName>
        <fullName evidence="6">BTB domain-containing protein</fullName>
    </recommendedName>
</protein>
<evidence type="ECO:0000259" key="2">
    <source>
        <dbReference type="PROSITE" id="PS50097"/>
    </source>
</evidence>
<feature type="compositionally biased region" description="Polar residues" evidence="1">
    <location>
        <begin position="750"/>
        <end position="775"/>
    </location>
</feature>
<dbReference type="AlphaFoldDB" id="S8E709"/>
<feature type="compositionally biased region" description="Low complexity" evidence="1">
    <location>
        <begin position="724"/>
        <end position="733"/>
    </location>
</feature>
<feature type="compositionally biased region" description="Low complexity" evidence="1">
    <location>
        <begin position="592"/>
        <end position="605"/>
    </location>
</feature>
<dbReference type="eggNOG" id="ENOG502QWKJ">
    <property type="taxonomic scope" value="Eukaryota"/>
</dbReference>
<dbReference type="Pfam" id="PF00651">
    <property type="entry name" value="BTB"/>
    <property type="match status" value="1"/>
</dbReference>
<dbReference type="InterPro" id="IPR011333">
    <property type="entry name" value="SKP1/BTB/POZ_sf"/>
</dbReference>
<evidence type="ECO:0008006" key="6">
    <source>
        <dbReference type="Google" id="ProtNLM"/>
    </source>
</evidence>
<dbReference type="Proteomes" id="UP000015241">
    <property type="component" value="Unassembled WGS sequence"/>
</dbReference>
<dbReference type="PROSITE" id="PS50245">
    <property type="entry name" value="CAP_GLY_2"/>
    <property type="match status" value="1"/>
</dbReference>
<sequence length="1097" mass="119671">MAPPTVAPPGLQEATRHATLTWQDDLKALFSHTKERFPDVVWELLDESDNSAKAIEEVWGHKAVVYARAPPSFQARYFSFKPAPPPTSPLPYSSSPTGSLPAQSALSLTLGVDFTSVSRSPSPFRAPSPSPSTSTGAVLRIPIAFNPILFSNELEYLYTGKGFGEAFEFLFDSTAPDEGNEEDARIDKLRKDLVFMWRSRLYSDIRISLTGVFSSTNHDPSTAIFSSHRFMLISRSDYFRTQFVDWADSNKSNGEPLTVTLPSPPFTPASLHFSLGFIYTGTLAFSNRTFDLDTAFHIMRSASYLSIDTLYDEIQARIVQEMMHGLFHAFLEFSEYEAATGGKWGTGGCRCRQCARRAPRVLEFALADDVKNPHLERGARRALVGLFGDGWCTSEFAHLPQKTRDAIVKGLAKRTTPMNIFPLLFASHAALARLGTVIDNWADTVKDMVHAARKTIDEVMCSQAEQCFEQPEWYDIMQSDGARFEDGERVEWAMDSIRRGLNENNAAALYQTLVSAILLRPHPTEPDQAMLSATSHVRVSVEQARMDLLRWLRRRWLNVKQEGGFDSLEPWAAKEIASELELSVEELYGPVSPSTTQRGTTRTGPRVSAVKAEDETGSMHSLRTSVASRRTESVKPSNSSARSVARSTLSVTSKTSTVTSTRRLALSTGRPDSKLTPSHLTSPPSVRSGMTSHGPASGRASLSPVPGRRNVSSNLTPGDRASKARSSAASVKSQTSTIRKVSSPVGPSTLRPSSALSGRPSSTMSNTTSDGSTAFETAKTDITPRSRRGSTASAMSNVSIRTTGTTRTTATSTPRLPRSRAPSTASKTTPPAKKRPPPSPVEPRPSTLTKRTASSASVRSTASTSPTVPRRPVSRQTSKAPSVRSLSSASKDGPGTVKGKARQGTSTAHEKQASVVSTSSAATVRESLKRKSSSDTIKETPSPQLPRGATLEIGIPCIISSKKARFRALARYIGEVEGEMGPWVGVEVPMNDTWPGEKLEGRAWHDGTWGGIRYFDIGSSPDMDYDDDRTTRRRKFDWANMGKGSLKREGDQLSIDRAKRLRSVSPAVSDVSNSESRGLFVRPQQVLYVVDAVGSDL</sequence>
<feature type="compositionally biased region" description="Polar residues" evidence="1">
    <location>
        <begin position="675"/>
        <end position="691"/>
    </location>
</feature>
<evidence type="ECO:0000256" key="1">
    <source>
        <dbReference type="SAM" id="MobiDB-lite"/>
    </source>
</evidence>
<keyword evidence="5" id="KW-1185">Reference proteome</keyword>
<organism evidence="4 5">
    <name type="scientific">Fomitopsis schrenkii</name>
    <name type="common">Brown rot fungus</name>
    <dbReference type="NCBI Taxonomy" id="2126942"/>
    <lineage>
        <taxon>Eukaryota</taxon>
        <taxon>Fungi</taxon>
        <taxon>Dikarya</taxon>
        <taxon>Basidiomycota</taxon>
        <taxon>Agaricomycotina</taxon>
        <taxon>Agaricomycetes</taxon>
        <taxon>Polyporales</taxon>
        <taxon>Fomitopsis</taxon>
    </lineage>
</organism>
<dbReference type="Gene3D" id="3.30.710.10">
    <property type="entry name" value="Potassium Channel Kv1.1, Chain A"/>
    <property type="match status" value="1"/>
</dbReference>
<dbReference type="SMART" id="SM00225">
    <property type="entry name" value="BTB"/>
    <property type="match status" value="1"/>
</dbReference>
<reference evidence="4 5" key="1">
    <citation type="journal article" date="2012" name="Science">
        <title>The Paleozoic origin of enzymatic lignin decomposition reconstructed from 31 fungal genomes.</title>
        <authorList>
            <person name="Floudas D."/>
            <person name="Binder M."/>
            <person name="Riley R."/>
            <person name="Barry K."/>
            <person name="Blanchette R.A."/>
            <person name="Henrissat B."/>
            <person name="Martinez A.T."/>
            <person name="Otillar R."/>
            <person name="Spatafora J.W."/>
            <person name="Yadav J.S."/>
            <person name="Aerts A."/>
            <person name="Benoit I."/>
            <person name="Boyd A."/>
            <person name="Carlson A."/>
            <person name="Copeland A."/>
            <person name="Coutinho P.M."/>
            <person name="de Vries R.P."/>
            <person name="Ferreira P."/>
            <person name="Findley K."/>
            <person name="Foster B."/>
            <person name="Gaskell J."/>
            <person name="Glotzer D."/>
            <person name="Gorecki P."/>
            <person name="Heitman J."/>
            <person name="Hesse C."/>
            <person name="Hori C."/>
            <person name="Igarashi K."/>
            <person name="Jurgens J.A."/>
            <person name="Kallen N."/>
            <person name="Kersten P."/>
            <person name="Kohler A."/>
            <person name="Kuees U."/>
            <person name="Kumar T.K.A."/>
            <person name="Kuo A."/>
            <person name="LaButti K."/>
            <person name="Larrondo L.F."/>
            <person name="Lindquist E."/>
            <person name="Ling A."/>
            <person name="Lombard V."/>
            <person name="Lucas S."/>
            <person name="Lundell T."/>
            <person name="Martin R."/>
            <person name="McLaughlin D.J."/>
            <person name="Morgenstern I."/>
            <person name="Morin E."/>
            <person name="Murat C."/>
            <person name="Nagy L.G."/>
            <person name="Nolan M."/>
            <person name="Ohm R.A."/>
            <person name="Patyshakuliyeva A."/>
            <person name="Rokas A."/>
            <person name="Ruiz-Duenas F.J."/>
            <person name="Sabat G."/>
            <person name="Salamov A."/>
            <person name="Samejima M."/>
            <person name="Schmutz J."/>
            <person name="Slot J.C."/>
            <person name="St John F."/>
            <person name="Stenlid J."/>
            <person name="Sun H."/>
            <person name="Sun S."/>
            <person name="Syed K."/>
            <person name="Tsang A."/>
            <person name="Wiebenga A."/>
            <person name="Young D."/>
            <person name="Pisabarro A."/>
            <person name="Eastwood D.C."/>
            <person name="Martin F."/>
            <person name="Cullen D."/>
            <person name="Grigoriev I.V."/>
            <person name="Hibbett D.S."/>
        </authorList>
    </citation>
    <scope>NUCLEOTIDE SEQUENCE</scope>
    <source>
        <strain evidence="5">FP-58527</strain>
    </source>
</reference>
<feature type="domain" description="CAP-Gly" evidence="3">
    <location>
        <begin position="974"/>
        <end position="1021"/>
    </location>
</feature>
<dbReference type="HOGENOM" id="CLU_002951_0_0_1"/>
<dbReference type="InterPro" id="IPR000210">
    <property type="entry name" value="BTB/POZ_dom"/>
</dbReference>
<feature type="compositionally biased region" description="Low complexity" evidence="1">
    <location>
        <begin position="913"/>
        <end position="924"/>
    </location>
</feature>
<dbReference type="SUPFAM" id="SSF54695">
    <property type="entry name" value="POZ domain"/>
    <property type="match status" value="1"/>
</dbReference>
<proteinExistence type="predicted"/>
<gene>
    <name evidence="4" type="ORF">FOMPIDRAFT_1164413</name>
</gene>
<dbReference type="OrthoDB" id="2130750at2759"/>
<dbReference type="InterPro" id="IPR000938">
    <property type="entry name" value="CAP-Gly_domain"/>
</dbReference>
<feature type="compositionally biased region" description="Low complexity" evidence="1">
    <location>
        <begin position="646"/>
        <end position="664"/>
    </location>
</feature>
<feature type="compositionally biased region" description="Basic and acidic residues" evidence="1">
    <location>
        <begin position="926"/>
        <end position="938"/>
    </location>
</feature>
<feature type="region of interest" description="Disordered" evidence="1">
    <location>
        <begin position="589"/>
        <end position="948"/>
    </location>
</feature>
<dbReference type="STRING" id="743788.S8E709"/>
<dbReference type="CDD" id="cd18186">
    <property type="entry name" value="BTB_POZ_ZBTB_KLHL-like"/>
    <property type="match status" value="1"/>
</dbReference>
<feature type="compositionally biased region" description="Polar residues" evidence="1">
    <location>
        <begin position="789"/>
        <end position="800"/>
    </location>
</feature>
<accession>S8E709</accession>
<feature type="compositionally biased region" description="Polar residues" evidence="1">
    <location>
        <begin position="874"/>
        <end position="890"/>
    </location>
</feature>
<dbReference type="PANTHER" id="PTHR22427">
    <property type="entry name" value="GH15728P"/>
    <property type="match status" value="1"/>
</dbReference>
<evidence type="ECO:0000313" key="4">
    <source>
        <dbReference type="EMBL" id="EPS99153.1"/>
    </source>
</evidence>
<feature type="compositionally biased region" description="Polar residues" evidence="1">
    <location>
        <begin position="618"/>
        <end position="642"/>
    </location>
</feature>
<dbReference type="PROSITE" id="PS50097">
    <property type="entry name" value="BTB"/>
    <property type="match status" value="1"/>
</dbReference>
<dbReference type="Gene3D" id="2.30.30.190">
    <property type="entry name" value="CAP Gly-rich-like domain"/>
    <property type="match status" value="1"/>
</dbReference>
<feature type="domain" description="BTB" evidence="2">
    <location>
        <begin position="203"/>
        <end position="287"/>
    </location>
</feature>
<dbReference type="EMBL" id="KE504159">
    <property type="protein sequence ID" value="EPS99153.1"/>
    <property type="molecule type" value="Genomic_DNA"/>
</dbReference>
<feature type="compositionally biased region" description="Low complexity" evidence="1">
    <location>
        <begin position="844"/>
        <end position="871"/>
    </location>
</feature>
<evidence type="ECO:0000259" key="3">
    <source>
        <dbReference type="PROSITE" id="PS50245"/>
    </source>
</evidence>
<dbReference type="PANTHER" id="PTHR22427:SF7">
    <property type="entry name" value="GH15728P"/>
    <property type="match status" value="1"/>
</dbReference>
<dbReference type="SUPFAM" id="SSF74924">
    <property type="entry name" value="Cap-Gly domain"/>
    <property type="match status" value="1"/>
</dbReference>
<name>S8E709_FOMSC</name>
<evidence type="ECO:0000313" key="5">
    <source>
        <dbReference type="Proteomes" id="UP000015241"/>
    </source>
</evidence>